<proteinExistence type="predicted"/>
<gene>
    <name evidence="2" type="ORF">KSX_28460</name>
</gene>
<protein>
    <submittedName>
        <fullName evidence="2">Uncharacterized protein</fullName>
    </submittedName>
</protein>
<keyword evidence="3" id="KW-1185">Reference proteome</keyword>
<evidence type="ECO:0000256" key="1">
    <source>
        <dbReference type="SAM" id="Phobius"/>
    </source>
</evidence>
<dbReference type="Proteomes" id="UP000612362">
    <property type="component" value="Unassembled WGS sequence"/>
</dbReference>
<keyword evidence="1" id="KW-1133">Transmembrane helix</keyword>
<keyword evidence="1" id="KW-0812">Transmembrane</keyword>
<reference evidence="2" key="1">
    <citation type="submission" date="2020-10" db="EMBL/GenBank/DDBJ databases">
        <title>Taxonomic study of unclassified bacteria belonging to the class Ktedonobacteria.</title>
        <authorList>
            <person name="Yabe S."/>
            <person name="Wang C.M."/>
            <person name="Zheng Y."/>
            <person name="Sakai Y."/>
            <person name="Cavaletti L."/>
            <person name="Monciardini P."/>
            <person name="Donadio S."/>
        </authorList>
    </citation>
    <scope>NUCLEOTIDE SEQUENCE</scope>
    <source>
        <strain evidence="2">SOSP1-1</strain>
    </source>
</reference>
<feature type="transmembrane region" description="Helical" evidence="1">
    <location>
        <begin position="84"/>
        <end position="102"/>
    </location>
</feature>
<feature type="transmembrane region" description="Helical" evidence="1">
    <location>
        <begin position="6"/>
        <end position="28"/>
    </location>
</feature>
<feature type="transmembrane region" description="Helical" evidence="1">
    <location>
        <begin position="58"/>
        <end position="77"/>
    </location>
</feature>
<organism evidence="2 3">
    <name type="scientific">Ktedonospora formicarum</name>
    <dbReference type="NCBI Taxonomy" id="2778364"/>
    <lineage>
        <taxon>Bacteria</taxon>
        <taxon>Bacillati</taxon>
        <taxon>Chloroflexota</taxon>
        <taxon>Ktedonobacteria</taxon>
        <taxon>Ktedonobacterales</taxon>
        <taxon>Ktedonobacteraceae</taxon>
        <taxon>Ktedonospora</taxon>
    </lineage>
</organism>
<comment type="caution">
    <text evidence="2">The sequence shown here is derived from an EMBL/GenBank/DDBJ whole genome shotgun (WGS) entry which is preliminary data.</text>
</comment>
<keyword evidence="1" id="KW-0472">Membrane</keyword>
<name>A0A8J3MSJ5_9CHLR</name>
<feature type="transmembrane region" description="Helical" evidence="1">
    <location>
        <begin position="122"/>
        <end position="145"/>
    </location>
</feature>
<evidence type="ECO:0000313" key="2">
    <source>
        <dbReference type="EMBL" id="GHO44683.1"/>
    </source>
</evidence>
<evidence type="ECO:0000313" key="3">
    <source>
        <dbReference type="Proteomes" id="UP000612362"/>
    </source>
</evidence>
<dbReference type="RefSeq" id="WP_220194061.1">
    <property type="nucleotide sequence ID" value="NZ_BNJF01000001.1"/>
</dbReference>
<accession>A0A8J3MSJ5</accession>
<dbReference type="EMBL" id="BNJF01000001">
    <property type="protein sequence ID" value="GHO44683.1"/>
    <property type="molecule type" value="Genomic_DNA"/>
</dbReference>
<sequence length="176" mass="19689">MLKRWMWVSTCIWVLGMGWIALGVYGALNVSLARSMLPSASLGWVLLDMLWWPGYIRGFVFGGVLTYSGVGILLLGLSTGRARMVYWCLQIAIWCIGINTWYQRLGSYQPRLFGIIVPDNPAWFVGTLICSLVLLVGIVPVMRFLHWLLTISSLNARVNNVKAEDARHSIKGEAGQ</sequence>
<dbReference type="AlphaFoldDB" id="A0A8J3MSJ5"/>